<organism evidence="1 2">
    <name type="scientific">Eimeria tenella</name>
    <name type="common">Coccidian parasite</name>
    <dbReference type="NCBI Taxonomy" id="5802"/>
    <lineage>
        <taxon>Eukaryota</taxon>
        <taxon>Sar</taxon>
        <taxon>Alveolata</taxon>
        <taxon>Apicomplexa</taxon>
        <taxon>Conoidasida</taxon>
        <taxon>Coccidia</taxon>
        <taxon>Eucoccidiorida</taxon>
        <taxon>Eimeriorina</taxon>
        <taxon>Eimeriidae</taxon>
        <taxon>Eimeria</taxon>
    </lineage>
</organism>
<dbReference type="AlphaFoldDB" id="U6LB25"/>
<dbReference type="GeneID" id="25257090"/>
<reference evidence="1" key="2">
    <citation type="submission" date="2013-10" db="EMBL/GenBank/DDBJ databases">
        <authorList>
            <person name="Aslett M."/>
        </authorList>
    </citation>
    <scope>NUCLEOTIDE SEQUENCE [LARGE SCALE GENOMIC DNA]</scope>
    <source>
        <strain evidence="1">Houghton</strain>
    </source>
</reference>
<dbReference type="Proteomes" id="UP000030747">
    <property type="component" value="Unassembled WGS sequence"/>
</dbReference>
<keyword evidence="2" id="KW-1185">Reference proteome</keyword>
<dbReference type="VEuPathDB" id="ToxoDB:ETH_00040250"/>
<reference evidence="1" key="1">
    <citation type="submission" date="2013-10" db="EMBL/GenBank/DDBJ databases">
        <title>Genomic analysis of the causative agents of coccidiosis in chickens.</title>
        <authorList>
            <person name="Reid A.J."/>
            <person name="Blake D."/>
            <person name="Billington K."/>
            <person name="Browne H."/>
            <person name="Dunn M."/>
            <person name="Hung S."/>
            <person name="Kawahara F."/>
            <person name="Miranda-Saavedra D."/>
            <person name="Mourier T."/>
            <person name="Nagra H."/>
            <person name="Otto T.D."/>
            <person name="Rawlings N."/>
            <person name="Sanchez A."/>
            <person name="Sanders M."/>
            <person name="Subramaniam C."/>
            <person name="Tay Y."/>
            <person name="Dear P."/>
            <person name="Doerig C."/>
            <person name="Gruber A."/>
            <person name="Parkinson J."/>
            <person name="Shirley M."/>
            <person name="Wan K.L."/>
            <person name="Berriman M."/>
            <person name="Tomley F."/>
            <person name="Pain A."/>
        </authorList>
    </citation>
    <scope>NUCLEOTIDE SEQUENCE [LARGE SCALE GENOMIC DNA]</scope>
    <source>
        <strain evidence="1">Houghton</strain>
    </source>
</reference>
<sequence>MVNAVAAFGLMQLLHQLKKNTAAAPQELLQRLHDPNTLGRLLTTLVCIHHESIRGAQGAHEGSSSSRAAAAADSSFPIVAAVVKLDKTWPEQRAPRVSRLLALHNLLFVKTLLGFLYRTRHLLQQQQQQQQQGGEGMEVDEPAAAAAASFEELLQQGLAPVLKGLFEAPNSELDKHITAVEVAAAAAAAAAKWEDPKARETLWNILCPLMASFECSKP</sequence>
<dbReference type="VEuPathDB" id="ToxoDB:ETH2_1048300"/>
<dbReference type="EMBL" id="HG677841">
    <property type="protein sequence ID" value="CDJ44930.1"/>
    <property type="molecule type" value="Genomic_DNA"/>
</dbReference>
<dbReference type="OrthoDB" id="348527at2759"/>
<accession>U6LB25</accession>
<dbReference type="RefSeq" id="XP_013235677.1">
    <property type="nucleotide sequence ID" value="XM_013380223.1"/>
</dbReference>
<name>U6LB25_EIMTE</name>
<evidence type="ECO:0000313" key="1">
    <source>
        <dbReference type="EMBL" id="CDJ44930.1"/>
    </source>
</evidence>
<protein>
    <submittedName>
        <fullName evidence="1">Uncharacterized protein</fullName>
    </submittedName>
</protein>
<gene>
    <name evidence="1" type="ORF">ETH_00040250</name>
</gene>
<evidence type="ECO:0000313" key="2">
    <source>
        <dbReference type="Proteomes" id="UP000030747"/>
    </source>
</evidence>
<proteinExistence type="predicted"/>